<evidence type="ECO:0000313" key="2">
    <source>
        <dbReference type="EMBL" id="URD93729.1"/>
    </source>
</evidence>
<name>A0A9E7FD22_9LILI</name>
<organism evidence="2 3">
    <name type="scientific">Musa troglodytarum</name>
    <name type="common">fe'i banana</name>
    <dbReference type="NCBI Taxonomy" id="320322"/>
    <lineage>
        <taxon>Eukaryota</taxon>
        <taxon>Viridiplantae</taxon>
        <taxon>Streptophyta</taxon>
        <taxon>Embryophyta</taxon>
        <taxon>Tracheophyta</taxon>
        <taxon>Spermatophyta</taxon>
        <taxon>Magnoliopsida</taxon>
        <taxon>Liliopsida</taxon>
        <taxon>Zingiberales</taxon>
        <taxon>Musaceae</taxon>
        <taxon>Musa</taxon>
    </lineage>
</organism>
<sequence>MVSHSPQKSPFPSLAASSVRSLHKFLGQILSSKERIIIFLPNNHGALPIRVTSGDVIIHKVVHSAKNGSDQWRKSASAAKVWNRSVVPTEKPSRRSGCKRRK</sequence>
<reference evidence="2" key="1">
    <citation type="submission" date="2022-05" db="EMBL/GenBank/DDBJ databases">
        <title>The Musa troglodytarum L. genome provides insights into the mechanism of non-climacteric behaviour and enrichment of carotenoids.</title>
        <authorList>
            <person name="Wang J."/>
        </authorList>
    </citation>
    <scope>NUCLEOTIDE SEQUENCE</scope>
    <source>
        <tissue evidence="2">Leaf</tissue>
    </source>
</reference>
<evidence type="ECO:0000313" key="3">
    <source>
        <dbReference type="Proteomes" id="UP001055439"/>
    </source>
</evidence>
<protein>
    <submittedName>
        <fullName evidence="2">Uncharacterized protein</fullName>
    </submittedName>
</protein>
<proteinExistence type="predicted"/>
<gene>
    <name evidence="2" type="ORF">MUK42_27953</name>
</gene>
<keyword evidence="3" id="KW-1185">Reference proteome</keyword>
<accession>A0A9E7FD22</accession>
<feature type="region of interest" description="Disordered" evidence="1">
    <location>
        <begin position="83"/>
        <end position="102"/>
    </location>
</feature>
<dbReference type="AlphaFoldDB" id="A0A9E7FD22"/>
<dbReference type="Proteomes" id="UP001055439">
    <property type="component" value="Chromosome 3"/>
</dbReference>
<evidence type="ECO:0000256" key="1">
    <source>
        <dbReference type="SAM" id="MobiDB-lite"/>
    </source>
</evidence>
<dbReference type="EMBL" id="CP097505">
    <property type="protein sequence ID" value="URD93729.1"/>
    <property type="molecule type" value="Genomic_DNA"/>
</dbReference>